<comment type="caution">
    <text evidence="4">The sequence shown here is derived from an EMBL/GenBank/DDBJ whole genome shotgun (WGS) entry which is preliminary data.</text>
</comment>
<protein>
    <submittedName>
        <fullName evidence="4">C6 transcription factor</fullName>
    </submittedName>
</protein>
<dbReference type="NCBIfam" id="NF033635">
    <property type="entry name" value="SLATT_fungal"/>
    <property type="match status" value="1"/>
</dbReference>
<feature type="region of interest" description="Disordered" evidence="1">
    <location>
        <begin position="270"/>
        <end position="307"/>
    </location>
</feature>
<dbReference type="EMBL" id="JAQQWP010000004">
    <property type="protein sequence ID" value="KAK8121386.1"/>
    <property type="molecule type" value="Genomic_DNA"/>
</dbReference>
<name>A0AAW0R2C4_9PEZI</name>
<feature type="region of interest" description="Disordered" evidence="1">
    <location>
        <begin position="1"/>
        <end position="58"/>
    </location>
</feature>
<keyword evidence="2" id="KW-0812">Transmembrane</keyword>
<feature type="transmembrane region" description="Helical" evidence="2">
    <location>
        <begin position="175"/>
        <end position="196"/>
    </location>
</feature>
<accession>A0AAW0R2C4</accession>
<reference evidence="4 5" key="1">
    <citation type="submission" date="2023-01" db="EMBL/GenBank/DDBJ databases">
        <title>Analysis of 21 Apiospora genomes using comparative genomics revels a genus with tremendous synthesis potential of carbohydrate active enzymes and secondary metabolites.</title>
        <authorList>
            <person name="Sorensen T."/>
        </authorList>
    </citation>
    <scope>NUCLEOTIDE SEQUENCE [LARGE SCALE GENOMIC DNA]</scope>
    <source>
        <strain evidence="4 5">CBS 117206</strain>
    </source>
</reference>
<sequence>MSSTAAKEARPPLPSVATDVGPGKAAVPPPSQPAPAAGSSTGKPKPAAHDSQTPESPVHIRHARADTSFTWGSPAGLGIRASNDENLLIFRKAVGINYLPPVRGPAFDASATVLSPRTLEEGRRQAIGIYRSVLAEASRKSALYTAMTLLLYLCYFAQVVIGAALTALGSVAARYSTTITVLGALNTALAGVLALIRSSGQPQKLGKDQVGFRKLQDWIEETDALLAVGIIGRNRHEVGVLVEVAFRKYNAAKESEENNRADMYVQQPEDADSVGAGRTSGAKGASRNGGGADRRGDTTDWHGLLKT</sequence>
<dbReference type="PANTHER" id="PTHR38793:SF3">
    <property type="entry name" value="SMODS AND SLOG-ASSOCIATING 2TM EFFECTOR DOMAIN-CONTAINING PROTEIN"/>
    <property type="match status" value="1"/>
</dbReference>
<dbReference type="PANTHER" id="PTHR38793">
    <property type="entry name" value="SLATT_FUNGAL DOMAIN-CONTAINING PROTEIN-RELATED"/>
    <property type="match status" value="1"/>
</dbReference>
<dbReference type="Pfam" id="PF18142">
    <property type="entry name" value="SLATT_fungal"/>
    <property type="match status" value="1"/>
</dbReference>
<proteinExistence type="predicted"/>
<gene>
    <name evidence="4" type="ORF">PG999_005506</name>
</gene>
<keyword evidence="2" id="KW-0472">Membrane</keyword>
<keyword evidence="2" id="KW-1133">Transmembrane helix</keyword>
<evidence type="ECO:0000259" key="3">
    <source>
        <dbReference type="Pfam" id="PF18142"/>
    </source>
</evidence>
<organism evidence="4 5">
    <name type="scientific">Apiospora kogelbergensis</name>
    <dbReference type="NCBI Taxonomy" id="1337665"/>
    <lineage>
        <taxon>Eukaryota</taxon>
        <taxon>Fungi</taxon>
        <taxon>Dikarya</taxon>
        <taxon>Ascomycota</taxon>
        <taxon>Pezizomycotina</taxon>
        <taxon>Sordariomycetes</taxon>
        <taxon>Xylariomycetidae</taxon>
        <taxon>Amphisphaeriales</taxon>
        <taxon>Apiosporaceae</taxon>
        <taxon>Apiospora</taxon>
    </lineage>
</organism>
<evidence type="ECO:0000313" key="5">
    <source>
        <dbReference type="Proteomes" id="UP001392437"/>
    </source>
</evidence>
<dbReference type="AlphaFoldDB" id="A0AAW0R2C4"/>
<evidence type="ECO:0000256" key="2">
    <source>
        <dbReference type="SAM" id="Phobius"/>
    </source>
</evidence>
<keyword evidence="5" id="KW-1185">Reference proteome</keyword>
<feature type="domain" description="SMODS and SLOG-associating 2TM effector" evidence="3">
    <location>
        <begin position="133"/>
        <end position="254"/>
    </location>
</feature>
<dbReference type="InterPro" id="IPR041622">
    <property type="entry name" value="SLATT_fungi"/>
</dbReference>
<feature type="transmembrane region" description="Helical" evidence="2">
    <location>
        <begin position="149"/>
        <end position="169"/>
    </location>
</feature>
<dbReference type="Proteomes" id="UP001392437">
    <property type="component" value="Unassembled WGS sequence"/>
</dbReference>
<evidence type="ECO:0000313" key="4">
    <source>
        <dbReference type="EMBL" id="KAK8121386.1"/>
    </source>
</evidence>
<evidence type="ECO:0000256" key="1">
    <source>
        <dbReference type="SAM" id="MobiDB-lite"/>
    </source>
</evidence>